<keyword evidence="1" id="KW-0812">Transmembrane</keyword>
<organism evidence="2 3">
    <name type="scientific">Fulvivirga kasyanovii</name>
    <dbReference type="NCBI Taxonomy" id="396812"/>
    <lineage>
        <taxon>Bacteria</taxon>
        <taxon>Pseudomonadati</taxon>
        <taxon>Bacteroidota</taxon>
        <taxon>Cytophagia</taxon>
        <taxon>Cytophagales</taxon>
        <taxon>Fulvivirgaceae</taxon>
        <taxon>Fulvivirga</taxon>
    </lineage>
</organism>
<proteinExistence type="predicted"/>
<accession>A0ABW9RKF7</accession>
<feature type="transmembrane region" description="Helical" evidence="1">
    <location>
        <begin position="6"/>
        <end position="24"/>
    </location>
</feature>
<gene>
    <name evidence="2" type="ORF">E1163_00305</name>
</gene>
<keyword evidence="1" id="KW-0472">Membrane</keyword>
<reference evidence="2 3" key="1">
    <citation type="submission" date="2019-02" db="EMBL/GenBank/DDBJ databases">
        <authorList>
            <person name="Goldberg S.R."/>
            <person name="Haltli B.A."/>
            <person name="Correa H."/>
            <person name="Russell K.G."/>
        </authorList>
    </citation>
    <scope>NUCLEOTIDE SEQUENCE [LARGE SCALE GENOMIC DNA]</scope>
    <source>
        <strain evidence="2 3">JCM 16186</strain>
    </source>
</reference>
<dbReference type="RefSeq" id="WP_155168539.1">
    <property type="nucleotide sequence ID" value="NZ_BAAAFL010000027.1"/>
</dbReference>
<dbReference type="EMBL" id="SMLW01000128">
    <property type="protein sequence ID" value="MTI23385.1"/>
    <property type="molecule type" value="Genomic_DNA"/>
</dbReference>
<keyword evidence="3" id="KW-1185">Reference proteome</keyword>
<name>A0ABW9RKF7_9BACT</name>
<dbReference type="Proteomes" id="UP000798808">
    <property type="component" value="Unassembled WGS sequence"/>
</dbReference>
<keyword evidence="1" id="KW-1133">Transmembrane helix</keyword>
<protein>
    <submittedName>
        <fullName evidence="2">Uncharacterized protein</fullName>
    </submittedName>
</protein>
<evidence type="ECO:0000313" key="3">
    <source>
        <dbReference type="Proteomes" id="UP000798808"/>
    </source>
</evidence>
<sequence length="200" mass="21946">MTDGLAVITIELIFALLFGGKAALKGAKTAIKTVSKQGVKGATKAGVQKSVKETAKAVTDLAKVGKQGAKALVRNGKVAMKGVRKGFAKGAQTFDDLGQRLSKKLRFKKFRMRIEKRRFKLEGEVTWVLLASGEVKKVDKSEIVDYSKAKTKGDVKIKLADGTEEAAKLITKADHLPKGIYKRIHEWPQEKHLKARSFII</sequence>
<evidence type="ECO:0000256" key="1">
    <source>
        <dbReference type="SAM" id="Phobius"/>
    </source>
</evidence>
<evidence type="ECO:0000313" key="2">
    <source>
        <dbReference type="EMBL" id="MTI23385.1"/>
    </source>
</evidence>
<comment type="caution">
    <text evidence="2">The sequence shown here is derived from an EMBL/GenBank/DDBJ whole genome shotgun (WGS) entry which is preliminary data.</text>
</comment>